<feature type="region of interest" description="Disordered" evidence="2">
    <location>
        <begin position="588"/>
        <end position="626"/>
    </location>
</feature>
<dbReference type="NCBIfam" id="NF005907">
    <property type="entry name" value="PRK07883.1-5"/>
    <property type="match status" value="1"/>
</dbReference>
<dbReference type="GO" id="GO:0003887">
    <property type="term" value="F:DNA-directed DNA polymerase activity"/>
    <property type="evidence" value="ECO:0007669"/>
    <property type="project" value="InterPro"/>
</dbReference>
<dbReference type="PANTHER" id="PTHR30562">
    <property type="entry name" value="UVRC/OXIDOREDUCTASE"/>
    <property type="match status" value="1"/>
</dbReference>
<feature type="domain" description="GIY-YIG" evidence="3">
    <location>
        <begin position="252"/>
        <end position="330"/>
    </location>
</feature>
<gene>
    <name evidence="4" type="ORF">NIIDMKKI_27850</name>
</gene>
<dbReference type="GO" id="GO:0009380">
    <property type="term" value="C:excinuclease repair complex"/>
    <property type="evidence" value="ECO:0007669"/>
    <property type="project" value="TreeGrafter"/>
</dbReference>
<feature type="region of interest" description="Disordered" evidence="2">
    <location>
        <begin position="774"/>
        <end position="803"/>
    </location>
</feature>
<feature type="compositionally biased region" description="Basic residues" evidence="2">
    <location>
        <begin position="591"/>
        <end position="611"/>
    </location>
</feature>
<dbReference type="SUPFAM" id="SSF53098">
    <property type="entry name" value="Ribonuclease H-like"/>
    <property type="match status" value="1"/>
</dbReference>
<evidence type="ECO:0000256" key="1">
    <source>
        <dbReference type="ARBA" id="ARBA00022839"/>
    </source>
</evidence>
<keyword evidence="1" id="KW-0378">Hydrolase</keyword>
<dbReference type="AlphaFoldDB" id="A0A7G1IDE9"/>
<feature type="compositionally biased region" description="Low complexity" evidence="2">
    <location>
        <begin position="703"/>
        <end position="724"/>
    </location>
</feature>
<reference evidence="4 5" key="1">
    <citation type="submission" date="2020-07" db="EMBL/GenBank/DDBJ databases">
        <title>Mycobacterium kansasii (former subtype) with zoonotic potential isolated from diseased indoor pet cat, Japan.</title>
        <authorList>
            <person name="Fukano H."/>
            <person name="Terazono T."/>
            <person name="Hoshino Y."/>
        </authorList>
    </citation>
    <scope>NUCLEOTIDE SEQUENCE [LARGE SCALE GENOMIC DNA]</scope>
    <source>
        <strain evidence="4 5">Kuro-I</strain>
    </source>
</reference>
<dbReference type="SMART" id="SM00479">
    <property type="entry name" value="EXOIII"/>
    <property type="match status" value="1"/>
</dbReference>
<proteinExistence type="predicted"/>
<dbReference type="GO" id="GO:0006289">
    <property type="term" value="P:nucleotide-excision repair"/>
    <property type="evidence" value="ECO:0007669"/>
    <property type="project" value="InterPro"/>
</dbReference>
<dbReference type="CDD" id="cd10434">
    <property type="entry name" value="GIY-YIG_UvrC_Cho"/>
    <property type="match status" value="1"/>
</dbReference>
<keyword evidence="1" id="KW-0269">Exonuclease</keyword>
<dbReference type="GO" id="GO:0003677">
    <property type="term" value="F:DNA binding"/>
    <property type="evidence" value="ECO:0007669"/>
    <property type="project" value="InterPro"/>
</dbReference>
<dbReference type="SUPFAM" id="SSF82771">
    <property type="entry name" value="GIY-YIG endonuclease"/>
    <property type="match status" value="1"/>
</dbReference>
<dbReference type="InterPro" id="IPR013520">
    <property type="entry name" value="Ribonucl_H"/>
</dbReference>
<evidence type="ECO:0000313" key="5">
    <source>
        <dbReference type="Proteomes" id="UP000516380"/>
    </source>
</evidence>
<dbReference type="InterPro" id="IPR000305">
    <property type="entry name" value="GIY-YIG_endonuc"/>
</dbReference>
<dbReference type="SMART" id="SM00465">
    <property type="entry name" value="GIYc"/>
    <property type="match status" value="1"/>
</dbReference>
<dbReference type="InterPro" id="IPR047296">
    <property type="entry name" value="GIY-YIG_UvrC_Cho"/>
</dbReference>
<evidence type="ECO:0000256" key="2">
    <source>
        <dbReference type="SAM" id="MobiDB-lite"/>
    </source>
</evidence>
<dbReference type="InterPro" id="IPR006054">
    <property type="entry name" value="DnaQ"/>
</dbReference>
<name>A0A7G1IDE9_MYCKA</name>
<keyword evidence="1" id="KW-0540">Nuclease</keyword>
<dbReference type="PANTHER" id="PTHR30562:SF1">
    <property type="entry name" value="UVRABC SYSTEM PROTEIN C"/>
    <property type="match status" value="1"/>
</dbReference>
<dbReference type="InterPro" id="IPR036397">
    <property type="entry name" value="RNaseH_sf"/>
</dbReference>
<sequence>MPLPNVTAMGASGGTQLSLAGLDPLAFPGLDPAGAPADELPLRETTFVVVDLETTGGRTTGTEAAPPDAITEIGAVKVRGGTVLAEFATLVDPQRSIPPQIVQLTGITTAMVRDAPVISAVLPMFFEFAGNSVFVAHNAGFDIGFLRAAARQCDITWPRPKVLCTVRLARRVLSREEAPSVRLAELARLFSVATQPTHRALDDARATVDVLHALIERVGNQGVHTFADLRSYLPNVTPAQRRKRVLADGLPHRPGIYVFRGPSGEVLYVGTAVDLRRRVSQYFNGADPRGRIKEMVNLATGVDHVECAHPLEAGVRELRMLAAHAPPYNRRSRFPHRWWWVVLSEEAFPRLAVVRAPRHGRVIGPYRSRADAAETATLLARFTGIRTCTKRLARSAVHGPACPELEVSPCPAARNLTAQRYAEAVQRATDLIDGRDNTALAAAIHQVTVLAERHRYESAARLRDHIATAIETLWRGQRLRALAALPELIAAAPDGGGGYQFAVIRHGQLAAAGTARRGVPPMPVVDALQAGAQAIMPAEAPLGGALVEETALIARWLAAPRVRIVRVTGIPDASGAAETAGWATRCAAPAHGRRGRHQPVRRGWRSSRHPARWGGTSLSRTRRTARPAAQSCWLNRTHRASNCSAAPLSIAALARCKPSSHAGSHSARPDSPAWATIAPAALSTTASRIGPCAPPRTARASAALACASPPSSSSSSARAKPNPAGSKVSLSTVPACTRQIVLVVVVVSSSSPSSPCTTSTLDRRVAKTPAITSARSANAQPINPARGRAGFVSGPSRLNTVGTPISRRTTEACRYDGWNCGAKQNQSRLPRGCAPPDRHPGRCAPRALPRCRLPDNDDAARLPCLTTGTPAAATTMAAIVDRLTVLIPSPPVPTTSTASSGTAWAGIGRAWSSITPANSATSSAVGTFIVIATANAAICAGRAAPVMI</sequence>
<feature type="region of interest" description="Disordered" evidence="2">
    <location>
        <begin position="703"/>
        <end position="729"/>
    </location>
</feature>
<dbReference type="FunFam" id="3.30.420.10:FF:000045">
    <property type="entry name" value="3'-5' exonuclease DinG"/>
    <property type="match status" value="1"/>
</dbReference>
<evidence type="ECO:0000313" key="4">
    <source>
        <dbReference type="EMBL" id="BCI87579.1"/>
    </source>
</evidence>
<dbReference type="InterPro" id="IPR012337">
    <property type="entry name" value="RNaseH-like_sf"/>
</dbReference>
<evidence type="ECO:0000259" key="3">
    <source>
        <dbReference type="PROSITE" id="PS50164"/>
    </source>
</evidence>
<organism evidence="4 5">
    <name type="scientific">Mycobacterium kansasii</name>
    <dbReference type="NCBI Taxonomy" id="1768"/>
    <lineage>
        <taxon>Bacteria</taxon>
        <taxon>Bacillati</taxon>
        <taxon>Actinomycetota</taxon>
        <taxon>Actinomycetes</taxon>
        <taxon>Mycobacteriales</taxon>
        <taxon>Mycobacteriaceae</taxon>
        <taxon>Mycobacterium</taxon>
    </lineage>
</organism>
<dbReference type="InterPro" id="IPR050066">
    <property type="entry name" value="UvrABC_protein_C"/>
</dbReference>
<dbReference type="GO" id="GO:0006260">
    <property type="term" value="P:DNA replication"/>
    <property type="evidence" value="ECO:0007669"/>
    <property type="project" value="InterPro"/>
</dbReference>
<protein>
    <recommendedName>
        <fullName evidence="3">GIY-YIG domain-containing protein</fullName>
    </recommendedName>
</protein>
<dbReference type="Pfam" id="PF00929">
    <property type="entry name" value="RNase_T"/>
    <property type="match status" value="1"/>
</dbReference>
<dbReference type="InterPro" id="IPR035901">
    <property type="entry name" value="GIY-YIG_endonuc_sf"/>
</dbReference>
<keyword evidence="5" id="KW-1185">Reference proteome</keyword>
<dbReference type="Gene3D" id="3.40.1440.10">
    <property type="entry name" value="GIY-YIG endonuclease"/>
    <property type="match status" value="1"/>
</dbReference>
<dbReference type="NCBIfam" id="NF005903">
    <property type="entry name" value="PRK07883.1-1"/>
    <property type="match status" value="1"/>
</dbReference>
<dbReference type="GO" id="GO:0004527">
    <property type="term" value="F:exonuclease activity"/>
    <property type="evidence" value="ECO:0007669"/>
    <property type="project" value="UniProtKB-KW"/>
</dbReference>
<dbReference type="Gene3D" id="3.30.420.10">
    <property type="entry name" value="Ribonuclease H-like superfamily/Ribonuclease H"/>
    <property type="match status" value="1"/>
</dbReference>
<dbReference type="Proteomes" id="UP000516380">
    <property type="component" value="Chromosome"/>
</dbReference>
<dbReference type="PROSITE" id="PS50164">
    <property type="entry name" value="GIY_YIG"/>
    <property type="match status" value="1"/>
</dbReference>
<accession>A0A7G1IDE9</accession>
<dbReference type="EMBL" id="AP023343">
    <property type="protein sequence ID" value="BCI87579.1"/>
    <property type="molecule type" value="Genomic_DNA"/>
</dbReference>
<dbReference type="NCBIfam" id="NF005905">
    <property type="entry name" value="PRK07883.1-3"/>
    <property type="match status" value="1"/>
</dbReference>
<dbReference type="NCBIfam" id="TIGR00573">
    <property type="entry name" value="dnaq"/>
    <property type="match status" value="1"/>
</dbReference>
<dbReference type="CDD" id="cd06127">
    <property type="entry name" value="DEDDh"/>
    <property type="match status" value="1"/>
</dbReference>